<dbReference type="Gene3D" id="3.30.465.10">
    <property type="match status" value="1"/>
</dbReference>
<dbReference type="Pfam" id="PF01565">
    <property type="entry name" value="FAD_binding_4"/>
    <property type="match status" value="1"/>
</dbReference>
<name>A0A6P1YUN9_9HYPH</name>
<dbReference type="InterPro" id="IPR016169">
    <property type="entry name" value="FAD-bd_PCMH_sub2"/>
</dbReference>
<keyword evidence="1" id="KW-0285">Flavoprotein</keyword>
<dbReference type="PROSITE" id="PS51387">
    <property type="entry name" value="FAD_PCMH"/>
    <property type="match status" value="1"/>
</dbReference>
<dbReference type="EMBL" id="CP048630">
    <property type="protein sequence ID" value="QIB36396.1"/>
    <property type="molecule type" value="Genomic_DNA"/>
</dbReference>
<feature type="domain" description="FAD-binding PCMH-type" evidence="2">
    <location>
        <begin position="19"/>
        <end position="194"/>
    </location>
</feature>
<dbReference type="SUPFAM" id="SSF56176">
    <property type="entry name" value="FAD-binding/transporter-associated domain-like"/>
    <property type="match status" value="1"/>
</dbReference>
<dbReference type="Proteomes" id="UP000464751">
    <property type="component" value="Chromosome"/>
</dbReference>
<evidence type="ECO:0000259" key="2">
    <source>
        <dbReference type="PROSITE" id="PS51387"/>
    </source>
</evidence>
<accession>A0A6P1YUN9</accession>
<gene>
    <name evidence="3" type="ORF">G3A50_20540</name>
</gene>
<dbReference type="PANTHER" id="PTHR43762">
    <property type="entry name" value="L-GULONOLACTONE OXIDASE"/>
    <property type="match status" value="1"/>
</dbReference>
<evidence type="ECO:0000313" key="3">
    <source>
        <dbReference type="EMBL" id="QIB36396.1"/>
    </source>
</evidence>
<keyword evidence="1" id="KW-0274">FAD</keyword>
<keyword evidence="4" id="KW-1185">Reference proteome</keyword>
<dbReference type="PANTHER" id="PTHR43762:SF1">
    <property type="entry name" value="D-ARABINONO-1,4-LACTONE OXIDASE"/>
    <property type="match status" value="1"/>
</dbReference>
<evidence type="ECO:0000313" key="4">
    <source>
        <dbReference type="Proteomes" id="UP000464751"/>
    </source>
</evidence>
<dbReference type="KEGG" id="apra:G3A50_20540"/>
<dbReference type="AlphaFoldDB" id="A0A6P1YUN9"/>
<organism evidence="3 4">
    <name type="scientific">Ancylobacter pratisalsi</name>
    <dbReference type="NCBI Taxonomy" id="1745854"/>
    <lineage>
        <taxon>Bacteria</taxon>
        <taxon>Pseudomonadati</taxon>
        <taxon>Pseudomonadota</taxon>
        <taxon>Alphaproteobacteria</taxon>
        <taxon>Hyphomicrobiales</taxon>
        <taxon>Xanthobacteraceae</taxon>
        <taxon>Ancylobacter</taxon>
    </lineage>
</organism>
<sequence length="458" mass="49343">MSASPAASRTRLYGSWGNILRAEHETLAPRSVDGAREIAARLPAHSAIARGNGRSYGDVALNPGRTLVDMLGLDHFIAFDATTGRLRCEAGILLSDILAVLSRPDRDGSGWLLPVMPGTRFITVGGAIANDVHGKNAHGLGSFGCHVVDLELARSDGRRLVCSPEENPDLFAATIGGLGLTGLILTATLQLRRVPGLALEAEDIAFDRLEDFFTLDAESAQAWEYTAAWIDCLAGGEALGRGIYMRARHAPGVGAPPPARAPSRSVPLTPPLSGVNGLSVRAFNALYWRKLGSKRRKSHVGSYEKVFFPLDAIGHWNRLYGPAGFYQFQAVVPPEHAEPVTRELLAEISSARQGSMLVVLKRFGDIVSPGLISFPMPGITLALDFPNLGDATRKLLARLERIVVAAGGRIYPAKDFSMSRESFAKGYPALQDFLRHRDPAMSSAFARRMGIVEEEDAS</sequence>
<dbReference type="GO" id="GO:0071949">
    <property type="term" value="F:FAD binding"/>
    <property type="evidence" value="ECO:0007669"/>
    <property type="project" value="InterPro"/>
</dbReference>
<reference evidence="3 4" key="1">
    <citation type="submission" date="2020-02" db="EMBL/GenBank/DDBJ databases">
        <authorList>
            <person name="Li G."/>
        </authorList>
    </citation>
    <scope>NUCLEOTIDE SEQUENCE [LARGE SCALE GENOMIC DNA]</scope>
    <source>
        <strain evidence="3 4">DSM 102029</strain>
    </source>
</reference>
<dbReference type="InterPro" id="IPR016166">
    <property type="entry name" value="FAD-bd_PCMH"/>
</dbReference>
<dbReference type="InterPro" id="IPR010031">
    <property type="entry name" value="FAD_lactone_oxidase-like"/>
</dbReference>
<proteinExistence type="predicted"/>
<dbReference type="GO" id="GO:0016899">
    <property type="term" value="F:oxidoreductase activity, acting on the CH-OH group of donors, oxygen as acceptor"/>
    <property type="evidence" value="ECO:0007669"/>
    <property type="project" value="InterPro"/>
</dbReference>
<dbReference type="InterPro" id="IPR006094">
    <property type="entry name" value="Oxid_FAD_bind_N"/>
</dbReference>
<evidence type="ECO:0000256" key="1">
    <source>
        <dbReference type="ARBA" id="ARBA00022827"/>
    </source>
</evidence>
<dbReference type="InterPro" id="IPR036318">
    <property type="entry name" value="FAD-bd_PCMH-like_sf"/>
</dbReference>
<protein>
    <submittedName>
        <fullName evidence="3">FAD-binding oxidoreductase</fullName>
    </submittedName>
</protein>